<dbReference type="RefSeq" id="WP_229840631.1">
    <property type="nucleotide sequence ID" value="NZ_BMSV01000008.1"/>
</dbReference>
<name>A0A918B2T3_9ACTN</name>
<dbReference type="CDD" id="cd02440">
    <property type="entry name" value="AdoMet_MTases"/>
    <property type="match status" value="1"/>
</dbReference>
<feature type="domain" description="Methyltransferase type 11" evidence="2">
    <location>
        <begin position="151"/>
        <end position="251"/>
    </location>
</feature>
<dbReference type="AlphaFoldDB" id="A0A918B2T3"/>
<dbReference type="Pfam" id="PF08241">
    <property type="entry name" value="Methyltransf_11"/>
    <property type="match status" value="1"/>
</dbReference>
<evidence type="ECO:0000259" key="2">
    <source>
        <dbReference type="Pfam" id="PF08241"/>
    </source>
</evidence>
<feature type="compositionally biased region" description="Basic and acidic residues" evidence="1">
    <location>
        <begin position="111"/>
        <end position="136"/>
    </location>
</feature>
<organism evidence="3 4">
    <name type="scientific">Streptomyces roseolilacinus</name>
    <dbReference type="NCBI Taxonomy" id="66904"/>
    <lineage>
        <taxon>Bacteria</taxon>
        <taxon>Bacillati</taxon>
        <taxon>Actinomycetota</taxon>
        <taxon>Actinomycetes</taxon>
        <taxon>Kitasatosporales</taxon>
        <taxon>Streptomycetaceae</taxon>
        <taxon>Streptomyces</taxon>
    </lineage>
</organism>
<dbReference type="Proteomes" id="UP000654123">
    <property type="component" value="Unassembled WGS sequence"/>
</dbReference>
<proteinExistence type="predicted"/>
<reference evidence="3" key="1">
    <citation type="journal article" date="2014" name="Int. J. Syst. Evol. Microbiol.">
        <title>Complete genome sequence of Corynebacterium casei LMG S-19264T (=DSM 44701T), isolated from a smear-ripened cheese.</title>
        <authorList>
            <consortium name="US DOE Joint Genome Institute (JGI-PGF)"/>
            <person name="Walter F."/>
            <person name="Albersmeier A."/>
            <person name="Kalinowski J."/>
            <person name="Ruckert C."/>
        </authorList>
    </citation>
    <scope>NUCLEOTIDE SEQUENCE</scope>
    <source>
        <strain evidence="3">JCM 4335</strain>
    </source>
</reference>
<dbReference type="Gene3D" id="3.40.50.150">
    <property type="entry name" value="Vaccinia Virus protein VP39"/>
    <property type="match status" value="1"/>
</dbReference>
<feature type="compositionally biased region" description="Low complexity" evidence="1">
    <location>
        <begin position="93"/>
        <end position="104"/>
    </location>
</feature>
<dbReference type="PANTHER" id="PTHR43591:SF24">
    <property type="entry name" value="2-METHOXY-6-POLYPRENYL-1,4-BENZOQUINOL METHYLASE, MITOCHONDRIAL"/>
    <property type="match status" value="1"/>
</dbReference>
<dbReference type="GO" id="GO:0008757">
    <property type="term" value="F:S-adenosylmethionine-dependent methyltransferase activity"/>
    <property type="evidence" value="ECO:0007669"/>
    <property type="project" value="InterPro"/>
</dbReference>
<dbReference type="PANTHER" id="PTHR43591">
    <property type="entry name" value="METHYLTRANSFERASE"/>
    <property type="match status" value="1"/>
</dbReference>
<reference evidence="3" key="2">
    <citation type="submission" date="2020-09" db="EMBL/GenBank/DDBJ databases">
        <authorList>
            <person name="Sun Q."/>
            <person name="Ohkuma M."/>
        </authorList>
    </citation>
    <scope>NUCLEOTIDE SEQUENCE</scope>
    <source>
        <strain evidence="3">JCM 4335</strain>
    </source>
</reference>
<dbReference type="EMBL" id="BMSV01000008">
    <property type="protein sequence ID" value="GGQ18725.1"/>
    <property type="molecule type" value="Genomic_DNA"/>
</dbReference>
<evidence type="ECO:0000256" key="1">
    <source>
        <dbReference type="SAM" id="MobiDB-lite"/>
    </source>
</evidence>
<dbReference type="InterPro" id="IPR029063">
    <property type="entry name" value="SAM-dependent_MTases_sf"/>
</dbReference>
<comment type="caution">
    <text evidence="3">The sequence shown here is derived from an EMBL/GenBank/DDBJ whole genome shotgun (WGS) entry which is preliminary data.</text>
</comment>
<feature type="region of interest" description="Disordered" evidence="1">
    <location>
        <begin position="73"/>
        <end position="147"/>
    </location>
</feature>
<keyword evidence="4" id="KW-1185">Reference proteome</keyword>
<sequence length="352" mass="37309">MTDDDASEARYGSVPPVVRAVYGPDDLGSVPVFRGGFINFGCWDGIPLDGPLTAEDRERSERQLYRRVLDALDGGGRRLPDGGDGRLPDDGGVRPPDGAVVRLPDGGGRLPDGDERQSDGDRHPPDGDGRLPDHRGVRPPGDAGGRGGRAVEVGCGLGVGCALALREYPYASVTGMDIHPDQLDRARRANAALLAASPERLRLVRGAAERMPFGAAEFDYLYSVEAAQHFSDLDAFARECARVLHPGGRTAVASFFVPGDEDRPDAARALAERLDSFASGLDAARPLGALTGALTAAGLVDVRAESIGASVWPGLDRYLAGIDLPVTWPRNFLGAYRDGLLDYYLVTAARPA</sequence>
<dbReference type="InterPro" id="IPR013216">
    <property type="entry name" value="Methyltransf_11"/>
</dbReference>
<accession>A0A918B2T3</accession>
<feature type="compositionally biased region" description="Basic and acidic residues" evidence="1">
    <location>
        <begin position="73"/>
        <end position="92"/>
    </location>
</feature>
<dbReference type="SUPFAM" id="SSF53335">
    <property type="entry name" value="S-adenosyl-L-methionine-dependent methyltransferases"/>
    <property type="match status" value="1"/>
</dbReference>
<evidence type="ECO:0000313" key="4">
    <source>
        <dbReference type="Proteomes" id="UP000654123"/>
    </source>
</evidence>
<protein>
    <recommendedName>
        <fullName evidence="2">Methyltransferase type 11 domain-containing protein</fullName>
    </recommendedName>
</protein>
<evidence type="ECO:0000313" key="3">
    <source>
        <dbReference type="EMBL" id="GGQ18725.1"/>
    </source>
</evidence>
<gene>
    <name evidence="3" type="ORF">GCM10010249_41690</name>
</gene>